<dbReference type="AlphaFoldDB" id="A0A4R1I210"/>
<gene>
    <name evidence="2" type="ORF">EV378_3168</name>
</gene>
<keyword evidence="1" id="KW-0812">Transmembrane</keyword>
<protein>
    <submittedName>
        <fullName evidence="2">Uncharacterized protein</fullName>
    </submittedName>
</protein>
<proteinExistence type="predicted"/>
<name>A0A4R1I210_PSEEN</name>
<feature type="transmembrane region" description="Helical" evidence="1">
    <location>
        <begin position="38"/>
        <end position="60"/>
    </location>
</feature>
<evidence type="ECO:0000256" key="1">
    <source>
        <dbReference type="SAM" id="Phobius"/>
    </source>
</evidence>
<sequence length="67" mass="6905">MFRASAPPRPSETHLSVAAGGLMVLLAMAVIATASAGASAPVVVVLALAALCVRPAAVLYHRRRLQR</sequence>
<keyword evidence="3" id="KW-1185">Reference proteome</keyword>
<accession>A0A4R1I210</accession>
<evidence type="ECO:0000313" key="2">
    <source>
        <dbReference type="EMBL" id="TCK27300.1"/>
    </source>
</evidence>
<reference evidence="2 3" key="1">
    <citation type="submission" date="2019-03" db="EMBL/GenBank/DDBJ databases">
        <title>Sequencing the genomes of 1000 actinobacteria strains.</title>
        <authorList>
            <person name="Klenk H.-P."/>
        </authorList>
    </citation>
    <scope>NUCLEOTIDE SEQUENCE [LARGE SCALE GENOMIC DNA]</scope>
    <source>
        <strain evidence="2 3">DSM 44969</strain>
    </source>
</reference>
<evidence type="ECO:0000313" key="3">
    <source>
        <dbReference type="Proteomes" id="UP000295560"/>
    </source>
</evidence>
<dbReference type="EMBL" id="SMFZ01000001">
    <property type="protein sequence ID" value="TCK27300.1"/>
    <property type="molecule type" value="Genomic_DNA"/>
</dbReference>
<dbReference type="RefSeq" id="WP_132425832.1">
    <property type="nucleotide sequence ID" value="NZ_SMFZ01000001.1"/>
</dbReference>
<feature type="transmembrane region" description="Helical" evidence="1">
    <location>
        <begin position="12"/>
        <end position="32"/>
    </location>
</feature>
<organism evidence="2 3">
    <name type="scientific">Pseudonocardia endophytica</name>
    <dbReference type="NCBI Taxonomy" id="401976"/>
    <lineage>
        <taxon>Bacteria</taxon>
        <taxon>Bacillati</taxon>
        <taxon>Actinomycetota</taxon>
        <taxon>Actinomycetes</taxon>
        <taxon>Pseudonocardiales</taxon>
        <taxon>Pseudonocardiaceae</taxon>
        <taxon>Pseudonocardia</taxon>
    </lineage>
</organism>
<keyword evidence="1" id="KW-1133">Transmembrane helix</keyword>
<keyword evidence="1" id="KW-0472">Membrane</keyword>
<comment type="caution">
    <text evidence="2">The sequence shown here is derived from an EMBL/GenBank/DDBJ whole genome shotgun (WGS) entry which is preliminary data.</text>
</comment>
<dbReference type="Proteomes" id="UP000295560">
    <property type="component" value="Unassembled WGS sequence"/>
</dbReference>